<accession>A0A8S3G8Y3</accession>
<dbReference type="Proteomes" id="UP000681967">
    <property type="component" value="Unassembled WGS sequence"/>
</dbReference>
<name>A0A8S3G8Y3_9BILA</name>
<comment type="caution">
    <text evidence="1">The sequence shown here is derived from an EMBL/GenBank/DDBJ whole genome shotgun (WGS) entry which is preliminary data.</text>
</comment>
<dbReference type="EMBL" id="CAJOBH010264313">
    <property type="protein sequence ID" value="CAF5159411.1"/>
    <property type="molecule type" value="Genomic_DNA"/>
</dbReference>
<reference evidence="1" key="1">
    <citation type="submission" date="2021-02" db="EMBL/GenBank/DDBJ databases">
        <authorList>
            <person name="Nowell W R."/>
        </authorList>
    </citation>
    <scope>NUCLEOTIDE SEQUENCE</scope>
</reference>
<gene>
    <name evidence="1" type="ORF">BYL167_LOCUS74158</name>
</gene>
<organism evidence="1 2">
    <name type="scientific">Rotaria magnacalcarata</name>
    <dbReference type="NCBI Taxonomy" id="392030"/>
    <lineage>
        <taxon>Eukaryota</taxon>
        <taxon>Metazoa</taxon>
        <taxon>Spiralia</taxon>
        <taxon>Gnathifera</taxon>
        <taxon>Rotifera</taxon>
        <taxon>Eurotatoria</taxon>
        <taxon>Bdelloidea</taxon>
        <taxon>Philodinida</taxon>
        <taxon>Philodinidae</taxon>
        <taxon>Rotaria</taxon>
    </lineage>
</organism>
<sequence length="59" mass="7108">MCLSRSFLHIFVYSLIKYYFHYGKGVHTVQLLLAERMYKLYEMPQIFEFLGPPHPEDPL</sequence>
<protein>
    <submittedName>
        <fullName evidence="1">Uncharacterized protein</fullName>
    </submittedName>
</protein>
<proteinExistence type="predicted"/>
<dbReference type="AlphaFoldDB" id="A0A8S3G8Y3"/>
<evidence type="ECO:0000313" key="2">
    <source>
        <dbReference type="Proteomes" id="UP000681967"/>
    </source>
</evidence>
<evidence type="ECO:0000313" key="1">
    <source>
        <dbReference type="EMBL" id="CAF5159411.1"/>
    </source>
</evidence>
<feature type="non-terminal residue" evidence="1">
    <location>
        <position position="1"/>
    </location>
</feature>